<evidence type="ECO:0008006" key="5">
    <source>
        <dbReference type="Google" id="ProtNLM"/>
    </source>
</evidence>
<feature type="region of interest" description="Disordered" evidence="1">
    <location>
        <begin position="438"/>
        <end position="465"/>
    </location>
</feature>
<feature type="compositionally biased region" description="Basic and acidic residues" evidence="1">
    <location>
        <begin position="318"/>
        <end position="327"/>
    </location>
</feature>
<feature type="transmembrane region" description="Helical" evidence="2">
    <location>
        <begin position="525"/>
        <end position="543"/>
    </location>
</feature>
<evidence type="ECO:0000313" key="4">
    <source>
        <dbReference type="Proteomes" id="UP000000768"/>
    </source>
</evidence>
<feature type="compositionally biased region" description="Acidic residues" evidence="1">
    <location>
        <begin position="381"/>
        <end position="396"/>
    </location>
</feature>
<dbReference type="InParanoid" id="A0A1W0VV74"/>
<feature type="transmembrane region" description="Helical" evidence="2">
    <location>
        <begin position="482"/>
        <end position="504"/>
    </location>
</feature>
<dbReference type="PANTHER" id="PTHR35698:SF2">
    <property type="entry name" value="DNA-BINDING PROTEIN RHL1"/>
    <property type="match status" value="1"/>
</dbReference>
<keyword evidence="2" id="KW-0472">Membrane</keyword>
<dbReference type="OrthoDB" id="568248at2759"/>
<sequence length="571" mass="62937">MQRKSLPLCKLFYYYKYYNYWSCSSSYETLATRKTLVRVRDGDEDAVPFLQRRRRVSRFPWPCRPVRLASLRSSQSQPQPRIQPTVAPTSAPISSSSSVSPIRESPAQTQLLTPPKTLHRRGRMVKKASAAAPPDAEADERRRLRSLAFSNGLLQRGDPAAPRAPLAPSPAVTRLQGRDVVRRGGQRKSRYLFSFPGLLAPAASGGRVGELADLGTKNPVLYLEFPQGRMKLFGTHVYPKNKYLTLQMTRSAKGVVCEDVFESLIVFSEAWWVGTKEDNPEELKLEFPKEFQNDGTAADCDFKGGAGGTIDEATGSKAGKEIAEPHSPKFASDDDDASEDSDHKDVNNTQTMSGTPVRQSARNAGKMLKRYTDLSSGGDSSDNDNETAEVPEDLDDKEMVSPEIKDESESEDVKPADSSTVALSSKEPLVQATLSSMFKKAEEKKRSTRSPKGSPATKGAAAKKQRASLMAKQSAGVKKGRFTVVTCIFCSGHLLTLVVLAFGLAELGERKNQRWKKMKSKSSQVPLRIMAQMMMTTTMMIVTRTGPSNALVVVSDLVHGYRRMGWPSMHN</sequence>
<dbReference type="EMBL" id="CM000769">
    <property type="protein sequence ID" value="OQU77183.1"/>
    <property type="molecule type" value="Genomic_DNA"/>
</dbReference>
<reference evidence="3 4" key="1">
    <citation type="journal article" date="2009" name="Nature">
        <title>The Sorghum bicolor genome and the diversification of grasses.</title>
        <authorList>
            <person name="Paterson A.H."/>
            <person name="Bowers J.E."/>
            <person name="Bruggmann R."/>
            <person name="Dubchak I."/>
            <person name="Grimwood J."/>
            <person name="Gundlach H."/>
            <person name="Haberer G."/>
            <person name="Hellsten U."/>
            <person name="Mitros T."/>
            <person name="Poliakov A."/>
            <person name="Schmutz J."/>
            <person name="Spannagl M."/>
            <person name="Tang H."/>
            <person name="Wang X."/>
            <person name="Wicker T."/>
            <person name="Bharti A.K."/>
            <person name="Chapman J."/>
            <person name="Feltus F.A."/>
            <person name="Gowik U."/>
            <person name="Grigoriev I.V."/>
            <person name="Lyons E."/>
            <person name="Maher C.A."/>
            <person name="Martis M."/>
            <person name="Narechania A."/>
            <person name="Otillar R.P."/>
            <person name="Penning B.W."/>
            <person name="Salamov A.A."/>
            <person name="Wang Y."/>
            <person name="Zhang L."/>
            <person name="Carpita N.C."/>
            <person name="Freeling M."/>
            <person name="Gingle A.R."/>
            <person name="Hash C.T."/>
            <person name="Keller B."/>
            <person name="Klein P."/>
            <person name="Kresovich S."/>
            <person name="McCann M.C."/>
            <person name="Ming R."/>
            <person name="Peterson D.G."/>
            <person name="Mehboob-ur-Rahman"/>
            <person name="Ware D."/>
            <person name="Westhoff P."/>
            <person name="Mayer K.F."/>
            <person name="Messing J."/>
            <person name="Rokhsar D.S."/>
        </authorList>
    </citation>
    <scope>NUCLEOTIDE SEQUENCE [LARGE SCALE GENOMIC DNA]</scope>
    <source>
        <strain evidence="4">cv. BTx623</strain>
    </source>
</reference>
<dbReference type="AlphaFoldDB" id="A0A1W0VV74"/>
<dbReference type="Proteomes" id="UP000000768">
    <property type="component" value="Chromosome 10"/>
</dbReference>
<keyword evidence="2" id="KW-0812">Transmembrane</keyword>
<feature type="compositionally biased region" description="Polar residues" evidence="1">
    <location>
        <begin position="347"/>
        <end position="362"/>
    </location>
</feature>
<dbReference type="FunCoup" id="A0A1W0VV74">
    <property type="interactions" value="1807"/>
</dbReference>
<accession>A0A1W0VV74</accession>
<feature type="region of interest" description="Disordered" evidence="1">
    <location>
        <begin position="302"/>
        <end position="426"/>
    </location>
</feature>
<organism evidence="3 4">
    <name type="scientific">Sorghum bicolor</name>
    <name type="common">Sorghum</name>
    <name type="synonym">Sorghum vulgare</name>
    <dbReference type="NCBI Taxonomy" id="4558"/>
    <lineage>
        <taxon>Eukaryota</taxon>
        <taxon>Viridiplantae</taxon>
        <taxon>Streptophyta</taxon>
        <taxon>Embryophyta</taxon>
        <taxon>Tracheophyta</taxon>
        <taxon>Spermatophyta</taxon>
        <taxon>Magnoliopsida</taxon>
        <taxon>Liliopsida</taxon>
        <taxon>Poales</taxon>
        <taxon>Poaceae</taxon>
        <taxon>PACMAD clade</taxon>
        <taxon>Panicoideae</taxon>
        <taxon>Andropogonodae</taxon>
        <taxon>Andropogoneae</taxon>
        <taxon>Sorghinae</taxon>
        <taxon>Sorghum</taxon>
    </lineage>
</organism>
<feature type="compositionally biased region" description="Basic residues" evidence="1">
    <location>
        <begin position="117"/>
        <end position="126"/>
    </location>
</feature>
<dbReference type="ExpressionAtlas" id="A0A1W0VV74">
    <property type="expression patterns" value="baseline and differential"/>
</dbReference>
<gene>
    <name evidence="3" type="ORF">SORBI_3010G277900</name>
</gene>
<dbReference type="GO" id="GO:0042023">
    <property type="term" value="P:DNA endoreduplication"/>
    <property type="evidence" value="ECO:0007669"/>
    <property type="project" value="InterPro"/>
</dbReference>
<protein>
    <recommendedName>
        <fullName evidence="5">DNA-binding protein RHL1</fullName>
    </recommendedName>
</protein>
<feature type="compositionally biased region" description="Low complexity" evidence="1">
    <location>
        <begin position="70"/>
        <end position="102"/>
    </location>
</feature>
<keyword evidence="2" id="KW-1133">Transmembrane helix</keyword>
<dbReference type="GO" id="GO:0003677">
    <property type="term" value="F:DNA binding"/>
    <property type="evidence" value="ECO:0007669"/>
    <property type="project" value="InterPro"/>
</dbReference>
<feature type="compositionally biased region" description="Basic and acidic residues" evidence="1">
    <location>
        <begin position="397"/>
        <end position="415"/>
    </location>
</feature>
<evidence type="ECO:0000256" key="1">
    <source>
        <dbReference type="SAM" id="MobiDB-lite"/>
    </source>
</evidence>
<dbReference type="InterPro" id="IPR038859">
    <property type="entry name" value="RHL1"/>
</dbReference>
<dbReference type="Gramene" id="OQU77183">
    <property type="protein sequence ID" value="OQU77183"/>
    <property type="gene ID" value="SORBI_3010G277900"/>
</dbReference>
<proteinExistence type="predicted"/>
<keyword evidence="4" id="KW-1185">Reference proteome</keyword>
<reference evidence="4" key="2">
    <citation type="journal article" date="2018" name="Plant J.">
        <title>The Sorghum bicolor reference genome: improved assembly, gene annotations, a transcriptome atlas, and signatures of genome organization.</title>
        <authorList>
            <person name="McCormick R.F."/>
            <person name="Truong S.K."/>
            <person name="Sreedasyam A."/>
            <person name="Jenkins J."/>
            <person name="Shu S."/>
            <person name="Sims D."/>
            <person name="Kennedy M."/>
            <person name="Amirebrahimi M."/>
            <person name="Weers B.D."/>
            <person name="McKinley B."/>
            <person name="Mattison A."/>
            <person name="Morishige D.T."/>
            <person name="Grimwood J."/>
            <person name="Schmutz J."/>
            <person name="Mullet J.E."/>
        </authorList>
    </citation>
    <scope>NUCLEOTIDE SEQUENCE [LARGE SCALE GENOMIC DNA]</scope>
    <source>
        <strain evidence="4">cv. BTx623</strain>
    </source>
</reference>
<evidence type="ECO:0000256" key="2">
    <source>
        <dbReference type="SAM" id="Phobius"/>
    </source>
</evidence>
<evidence type="ECO:0000313" key="3">
    <source>
        <dbReference type="EMBL" id="OQU77183.1"/>
    </source>
</evidence>
<feature type="region of interest" description="Disordered" evidence="1">
    <location>
        <begin position="70"/>
        <end position="140"/>
    </location>
</feature>
<dbReference type="STRING" id="4558.A0A1W0VV74"/>
<name>A0A1W0VV74_SORBI</name>
<dbReference type="PANTHER" id="PTHR35698">
    <property type="entry name" value="DNA-BINDING PROTEIN RHL1"/>
    <property type="match status" value="1"/>
</dbReference>